<feature type="domain" description="SRCR" evidence="11">
    <location>
        <begin position="110"/>
        <end position="213"/>
    </location>
</feature>
<dbReference type="EMBL" id="VIIS01001246">
    <property type="protein sequence ID" value="KAF0300654.1"/>
    <property type="molecule type" value="Genomic_DNA"/>
</dbReference>
<dbReference type="SUPFAM" id="SSF51126">
    <property type="entry name" value="Pectin lyase-like"/>
    <property type="match status" value="3"/>
</dbReference>
<dbReference type="Gene3D" id="2.160.20.10">
    <property type="entry name" value="Single-stranded right-handed beta-helix, Pectin lyase-like"/>
    <property type="match status" value="2"/>
</dbReference>
<dbReference type="FunFam" id="3.10.250.10:FF:000016">
    <property type="entry name" value="Scavenger receptor cysteine-rich protein type 12"/>
    <property type="match status" value="1"/>
</dbReference>
<keyword evidence="8" id="KW-0325">Glycoprotein</keyword>
<keyword evidence="6" id="KW-0472">Membrane</keyword>
<evidence type="ECO:0000256" key="9">
    <source>
        <dbReference type="PROSITE-ProRule" id="PRU00196"/>
    </source>
</evidence>
<gene>
    <name evidence="12" type="primary">bark_6</name>
    <name evidence="12" type="ORF">FJT64_026862</name>
</gene>
<dbReference type="InterPro" id="IPR035914">
    <property type="entry name" value="Sperma_CUB_dom_sf"/>
</dbReference>
<dbReference type="SUPFAM" id="SSF49854">
    <property type="entry name" value="Spermadhesin, CUB domain"/>
    <property type="match status" value="1"/>
</dbReference>
<reference evidence="12 13" key="1">
    <citation type="submission" date="2019-07" db="EMBL/GenBank/DDBJ databases">
        <title>Draft genome assembly of a fouling barnacle, Amphibalanus amphitrite (Darwin, 1854): The first reference genome for Thecostraca.</title>
        <authorList>
            <person name="Kim W."/>
        </authorList>
    </citation>
    <scope>NUCLEOTIDE SEQUENCE [LARGE SCALE GENOMIC DNA]</scope>
    <source>
        <strain evidence="12">SNU_AA5</strain>
        <tissue evidence="12">Soma without cirri and trophi</tissue>
    </source>
</reference>
<feature type="disulfide bond" evidence="9">
    <location>
        <begin position="820"/>
        <end position="830"/>
    </location>
</feature>
<dbReference type="SUPFAM" id="SSF56487">
    <property type="entry name" value="SRCR-like"/>
    <property type="match status" value="2"/>
</dbReference>
<evidence type="ECO:0000256" key="5">
    <source>
        <dbReference type="ARBA" id="ARBA00022989"/>
    </source>
</evidence>
<protein>
    <submittedName>
        <fullName evidence="12">Protein bark beetle</fullName>
    </submittedName>
</protein>
<dbReference type="Proteomes" id="UP000440578">
    <property type="component" value="Unassembled WGS sequence"/>
</dbReference>
<evidence type="ECO:0000313" key="13">
    <source>
        <dbReference type="Proteomes" id="UP000440578"/>
    </source>
</evidence>
<evidence type="ECO:0000256" key="2">
    <source>
        <dbReference type="ARBA" id="ARBA00022692"/>
    </source>
</evidence>
<dbReference type="SMART" id="SM00710">
    <property type="entry name" value="PbH1"/>
    <property type="match status" value="10"/>
</dbReference>
<dbReference type="GO" id="GO:0045217">
    <property type="term" value="P:cell-cell junction maintenance"/>
    <property type="evidence" value="ECO:0007669"/>
    <property type="project" value="TreeGrafter"/>
</dbReference>
<comment type="caution">
    <text evidence="12">The sequence shown here is derived from an EMBL/GenBank/DDBJ whole genome shotgun (WGS) entry which is preliminary data.</text>
</comment>
<dbReference type="InterPro" id="IPR012334">
    <property type="entry name" value="Pectin_lyas_fold"/>
</dbReference>
<name>A0A6A4WA60_AMPAM</name>
<evidence type="ECO:0000256" key="1">
    <source>
        <dbReference type="ARBA" id="ARBA00004167"/>
    </source>
</evidence>
<dbReference type="InterPro" id="IPR053243">
    <property type="entry name" value="SJ_maturation_regulator"/>
</dbReference>
<sequence length="1527" mass="171368">MEEAARRLVPLWAALLVVPLVLVSAQTEVGGIYSQRTRWERARSPYVASSDVLITETGEVEVEPGVVVGVSGPGIGVTVRGGRLVAEGTERDRIVFTTSEEPPRPPAPSLRLVDGPTPWQGRVQILHKDHWRSVCTNSRNWTAPDARVACRQMGLTGGEYSEWYPWLNGTHRLLYERPQCTGTEARVQDCHWDTRAMGAGICDEHADLALRCLPVFDLTRPAAHWRGLSFERADHTKLLTADDTLYQKFSESKLYHVDVLGAGMGLGRQAHAAIESIGVPPRLYGVTVRRSAYGGINITSPDSLVIVNNCTVEENAGKSDGIGVYMNTSTGLARVHDCRIRDNGADGIKFVQHDIQIPRREVDGTPVTDFCSSGTIAQQIFPIYTVAQQFKTSYRPIQCQKRFRARPGLVLTVNFLYLMNERDDDAQLSFYDGTSTSSPLLGTFKVRNATRPQSLVTTRHQLLVTFSALNRTQTEVIMAITAGDGKTHDLNVSSCDVSNNNGRGIAVENLRSLVHVHRTLVANNSHAAGVHVLGGAGDVNITWSQITNNIGTERLGINIEPVANIFGNIEYNYFAEQRVASMRVYSGDTPEVELLPLELNITNNYFERNNGIYVVNIGASQYAHSSAQQILFSRNFLAENDPNSILLSLNEQFVPNFGPDSQNEIGGEIAGQVILPEGTFRVTRDIYVRPGARLTVAFGVRLEFQHSVGMMVAGHIHAEGSSMSEEKRVTFSLEERDQRDNVSLAPVRLVGGRTEREGRLQVLIDNEWGTVCSRGWSILNAALVCRQMGWVLNPLDWQMTRTEMPLEGLDSRVMMSSVSCAPTDLDVTRCRHESAAELEHTCPHEMDVALRCYDVSWAGVRFGLPAEKNILKNVWIESAGLIDHATYTFGPALRMDFNHHVLESVVLTDNDGDGLGIMYSDTFKIDSVNHLKRVEARGNRGHGISLRSLWLDMTNCLVEENGESGIHYNPSLSRHEQRELIGWAGLVRERRVLLPSTSVRIELDLYQPTYLITEGSDEAMERIFHVTTSRENLIGIQVLNPSPPDSSEDIHIYDFYQIEPSAVIWQLRRDFLAFPVSSASYQITLRYMTRGPARGGAVLLFTAIRRSDVRELRPTSLLRYEEERGRVPRLRLHNTLVRKNRYGVSALFYSRYRGDLHELFLRKSNVSIEMYDSELSGNREEAVFYLSPFREDVSHNISEVTTVINRTRIDNNGAGIRQFSRDLWLSNNLFHWVLDNTTVTSNRRGGLDVSLPYVWRYNENFTHSFYVADCTFSGNRDFQAVVGGHFARLQILRNTFQDNICSGGLLAVRGMEKELLISRNVIRRNTGTFMVEVAVDSQSEILGHVTAEITRNEVRFNEQPLSGRAVHAAPSHVLAVRGVQRVNVTENLLGRNQMDYEFLAGTHSSSLATELMASRNWWGTRNPHEIRERIFDFDDWNSYAIARFSPFLSRDSLDAPEEYEYEQEHQPDLDNLGGRIRGNFTLRYRPQPYIVRSDITVMPEATLRLEPGVTLEFYSSVGLPGPGHPSG</sequence>
<evidence type="ECO:0000256" key="6">
    <source>
        <dbReference type="ARBA" id="ARBA00023136"/>
    </source>
</evidence>
<evidence type="ECO:0000256" key="8">
    <source>
        <dbReference type="ARBA" id="ARBA00023180"/>
    </source>
</evidence>
<dbReference type="Pfam" id="PF00530">
    <property type="entry name" value="SRCR"/>
    <property type="match status" value="2"/>
</dbReference>
<keyword evidence="7 9" id="KW-1015">Disulfide bond</keyword>
<keyword evidence="3 10" id="KW-0732">Signal</keyword>
<feature type="chain" id="PRO_5025637984" evidence="10">
    <location>
        <begin position="26"/>
        <end position="1527"/>
    </location>
</feature>
<evidence type="ECO:0000256" key="10">
    <source>
        <dbReference type="SAM" id="SignalP"/>
    </source>
</evidence>
<dbReference type="SMART" id="SM00202">
    <property type="entry name" value="SR"/>
    <property type="match status" value="2"/>
</dbReference>
<comment type="subcellular location">
    <subcellularLocation>
        <location evidence="1">Membrane</location>
        <topology evidence="1">Single-pass membrane protein</topology>
    </subcellularLocation>
</comment>
<dbReference type="OrthoDB" id="536948at2759"/>
<dbReference type="PROSITE" id="PS50287">
    <property type="entry name" value="SRCR_2"/>
    <property type="match status" value="2"/>
</dbReference>
<dbReference type="Gene3D" id="3.10.250.10">
    <property type="entry name" value="SRCR-like domain"/>
    <property type="match status" value="2"/>
</dbReference>
<evidence type="ECO:0000256" key="4">
    <source>
        <dbReference type="ARBA" id="ARBA00022737"/>
    </source>
</evidence>
<dbReference type="InterPro" id="IPR036772">
    <property type="entry name" value="SRCR-like_dom_sf"/>
</dbReference>
<dbReference type="PROSITE" id="PS00420">
    <property type="entry name" value="SRCR_1"/>
    <property type="match status" value="1"/>
</dbReference>
<evidence type="ECO:0000256" key="3">
    <source>
        <dbReference type="ARBA" id="ARBA00022729"/>
    </source>
</evidence>
<evidence type="ECO:0000256" key="7">
    <source>
        <dbReference type="ARBA" id="ARBA00023157"/>
    </source>
</evidence>
<dbReference type="InterPro" id="IPR001190">
    <property type="entry name" value="SRCR"/>
</dbReference>
<keyword evidence="5" id="KW-1133">Transmembrane helix</keyword>
<feature type="signal peptide" evidence="10">
    <location>
        <begin position="1"/>
        <end position="25"/>
    </location>
</feature>
<dbReference type="InterPro" id="IPR006626">
    <property type="entry name" value="PbH1"/>
</dbReference>
<feature type="domain" description="SRCR" evidence="11">
    <location>
        <begin position="747"/>
        <end position="853"/>
    </location>
</feature>
<dbReference type="InterPro" id="IPR011050">
    <property type="entry name" value="Pectin_lyase_fold/virulence"/>
</dbReference>
<dbReference type="Gene3D" id="2.60.120.290">
    <property type="entry name" value="Spermadhesin, CUB domain"/>
    <property type="match status" value="1"/>
</dbReference>
<dbReference type="GO" id="GO:0016020">
    <property type="term" value="C:membrane"/>
    <property type="evidence" value="ECO:0007669"/>
    <property type="project" value="UniProtKB-SubCell"/>
</dbReference>
<comment type="caution">
    <text evidence="9">Lacks conserved residue(s) required for the propagation of feature annotation.</text>
</comment>
<evidence type="ECO:0000313" key="12">
    <source>
        <dbReference type="EMBL" id="KAF0300654.1"/>
    </source>
</evidence>
<evidence type="ECO:0000259" key="11">
    <source>
        <dbReference type="PROSITE" id="PS50287"/>
    </source>
</evidence>
<keyword evidence="13" id="KW-1185">Reference proteome</keyword>
<feature type="disulfide bond" evidence="9">
    <location>
        <begin position="180"/>
        <end position="190"/>
    </location>
</feature>
<dbReference type="PANTHER" id="PTHR47653:SF1">
    <property type="entry name" value="DELETED IN MALIGNANT BRAIN TUMORS 1 PROTEIN"/>
    <property type="match status" value="1"/>
</dbReference>
<proteinExistence type="predicted"/>
<keyword evidence="4" id="KW-0677">Repeat</keyword>
<dbReference type="PANTHER" id="PTHR47653">
    <property type="entry name" value="PROTEIN BARK BEETLE"/>
    <property type="match status" value="1"/>
</dbReference>
<keyword evidence="2" id="KW-0812">Transmembrane</keyword>
<accession>A0A6A4WA60</accession>
<dbReference type="PRINTS" id="PR00258">
    <property type="entry name" value="SPERACTRCPTR"/>
</dbReference>
<organism evidence="12 13">
    <name type="scientific">Amphibalanus amphitrite</name>
    <name type="common">Striped barnacle</name>
    <name type="synonym">Balanus amphitrite</name>
    <dbReference type="NCBI Taxonomy" id="1232801"/>
    <lineage>
        <taxon>Eukaryota</taxon>
        <taxon>Metazoa</taxon>
        <taxon>Ecdysozoa</taxon>
        <taxon>Arthropoda</taxon>
        <taxon>Crustacea</taxon>
        <taxon>Multicrustacea</taxon>
        <taxon>Cirripedia</taxon>
        <taxon>Thoracica</taxon>
        <taxon>Thoracicalcarea</taxon>
        <taxon>Balanomorpha</taxon>
        <taxon>Balanoidea</taxon>
        <taxon>Balanidae</taxon>
        <taxon>Amphibalaninae</taxon>
        <taxon>Amphibalanus</taxon>
    </lineage>
</organism>